<protein>
    <submittedName>
        <fullName evidence="3">Ovule protein</fullName>
    </submittedName>
</protein>
<evidence type="ECO:0000313" key="2">
    <source>
        <dbReference type="Proteomes" id="UP000271098"/>
    </source>
</evidence>
<reference evidence="1 2" key="2">
    <citation type="submission" date="2018-11" db="EMBL/GenBank/DDBJ databases">
        <authorList>
            <consortium name="Pathogen Informatics"/>
        </authorList>
    </citation>
    <scope>NUCLEOTIDE SEQUENCE [LARGE SCALE GENOMIC DNA]</scope>
</reference>
<name>A0A183EIU8_9BILA</name>
<dbReference type="AlphaFoldDB" id="A0A183EIU8"/>
<proteinExistence type="predicted"/>
<keyword evidence="2" id="KW-1185">Reference proteome</keyword>
<dbReference type="EMBL" id="UYRT01091378">
    <property type="protein sequence ID" value="VDN37043.1"/>
    <property type="molecule type" value="Genomic_DNA"/>
</dbReference>
<dbReference type="Proteomes" id="UP000271098">
    <property type="component" value="Unassembled WGS sequence"/>
</dbReference>
<gene>
    <name evidence="1" type="ORF">GPUH_LOCUS20890</name>
</gene>
<evidence type="ECO:0000313" key="3">
    <source>
        <dbReference type="WBParaSite" id="GPUH_0002091401-mRNA-1"/>
    </source>
</evidence>
<evidence type="ECO:0000313" key="1">
    <source>
        <dbReference type="EMBL" id="VDN37043.1"/>
    </source>
</evidence>
<sequence length="73" mass="8928">MMRNYESNQPLGNPVQMCKNQPQHRYTDLRFLSLHYLRISHTEEKETIKYIFVSLIRSQWAYIIPQIRKTLFI</sequence>
<accession>A0A183EIU8</accession>
<reference evidence="3" key="1">
    <citation type="submission" date="2016-06" db="UniProtKB">
        <authorList>
            <consortium name="WormBaseParasite"/>
        </authorList>
    </citation>
    <scope>IDENTIFICATION</scope>
</reference>
<dbReference type="WBParaSite" id="GPUH_0002091401-mRNA-1">
    <property type="protein sequence ID" value="GPUH_0002091401-mRNA-1"/>
    <property type="gene ID" value="GPUH_0002091401"/>
</dbReference>
<organism evidence="3">
    <name type="scientific">Gongylonema pulchrum</name>
    <dbReference type="NCBI Taxonomy" id="637853"/>
    <lineage>
        <taxon>Eukaryota</taxon>
        <taxon>Metazoa</taxon>
        <taxon>Ecdysozoa</taxon>
        <taxon>Nematoda</taxon>
        <taxon>Chromadorea</taxon>
        <taxon>Rhabditida</taxon>
        <taxon>Spirurina</taxon>
        <taxon>Spiruromorpha</taxon>
        <taxon>Spiruroidea</taxon>
        <taxon>Gongylonematidae</taxon>
        <taxon>Gongylonema</taxon>
    </lineage>
</organism>